<dbReference type="EMBL" id="JAINZZ010000061">
    <property type="protein sequence ID" value="MBY8882016.1"/>
    <property type="molecule type" value="Genomic_DNA"/>
</dbReference>
<gene>
    <name evidence="3" type="ORF">K7862_30930</name>
</gene>
<dbReference type="Proteomes" id="UP000778578">
    <property type="component" value="Unassembled WGS sequence"/>
</dbReference>
<dbReference type="Pfam" id="PF09981">
    <property type="entry name" value="DUF2218"/>
    <property type="match status" value="1"/>
</dbReference>
<dbReference type="Gene3D" id="3.30.310.50">
    <property type="entry name" value="Alpha-D-phosphohexomutase, C-terminal domain"/>
    <property type="match status" value="1"/>
</dbReference>
<reference evidence="3 4" key="1">
    <citation type="submission" date="2021-08" db="EMBL/GenBank/DDBJ databases">
        <title>WGS of actinomycetes from Thailand.</title>
        <authorList>
            <person name="Thawai C."/>
        </authorList>
    </citation>
    <scope>NUCLEOTIDE SEQUENCE [LARGE SCALE GENOMIC DNA]</scope>
    <source>
        <strain evidence="3 4">PLK6-54</strain>
    </source>
</reference>
<feature type="transmembrane region" description="Helical" evidence="2">
    <location>
        <begin position="178"/>
        <end position="201"/>
    </location>
</feature>
<accession>A0ABS7QGU1</accession>
<protein>
    <submittedName>
        <fullName evidence="3">DUF2218 domain-containing protein</fullName>
    </submittedName>
</protein>
<evidence type="ECO:0000313" key="3">
    <source>
        <dbReference type="EMBL" id="MBY8882016.1"/>
    </source>
</evidence>
<evidence type="ECO:0000256" key="2">
    <source>
        <dbReference type="SAM" id="Phobius"/>
    </source>
</evidence>
<proteinExistence type="predicted"/>
<keyword evidence="4" id="KW-1185">Reference proteome</keyword>
<dbReference type="InterPro" id="IPR014543">
    <property type="entry name" value="UCP028291"/>
</dbReference>
<sequence>MPTAEAHLTTDRPSRYLVQLCRHLAQMNRMSHGPLRGHGAGRTLPAVQHVDYTETHGVVRFAEGEWTLDATAETLCLRVEADDEQALQRLQDAISARIEKIGRRDGLEVQWRPGGPDAHQRQTDSDPASGTLGAPGRHLSRRPTWLLAAAGAVIVAVHLGIGGAALSHAKWTGWTANAVLVLLLVKLLLMGSHLLLGRTALRREIESRRWKKRHERGEAGTAN</sequence>
<feature type="transmembrane region" description="Helical" evidence="2">
    <location>
        <begin position="145"/>
        <end position="166"/>
    </location>
</feature>
<keyword evidence="2" id="KW-1133">Transmembrane helix</keyword>
<name>A0ABS7QGU1_9ACTN</name>
<comment type="caution">
    <text evidence="3">The sequence shown here is derived from an EMBL/GenBank/DDBJ whole genome shotgun (WGS) entry which is preliminary data.</text>
</comment>
<organism evidence="3 4">
    <name type="scientific">Actinacidiphila acidipaludis</name>
    <dbReference type="NCBI Taxonomy" id="2873382"/>
    <lineage>
        <taxon>Bacteria</taxon>
        <taxon>Bacillati</taxon>
        <taxon>Actinomycetota</taxon>
        <taxon>Actinomycetes</taxon>
        <taxon>Kitasatosporales</taxon>
        <taxon>Streptomycetaceae</taxon>
        <taxon>Actinacidiphila</taxon>
    </lineage>
</organism>
<dbReference type="RefSeq" id="WP_222968152.1">
    <property type="nucleotide sequence ID" value="NZ_JAINZZ010000061.1"/>
</dbReference>
<keyword evidence="2" id="KW-0472">Membrane</keyword>
<evidence type="ECO:0000256" key="1">
    <source>
        <dbReference type="SAM" id="MobiDB-lite"/>
    </source>
</evidence>
<feature type="region of interest" description="Disordered" evidence="1">
    <location>
        <begin position="108"/>
        <end position="135"/>
    </location>
</feature>
<keyword evidence="2" id="KW-0812">Transmembrane</keyword>
<evidence type="ECO:0000313" key="4">
    <source>
        <dbReference type="Proteomes" id="UP000778578"/>
    </source>
</evidence>